<name>A0ABN7ADW4_9HEMI</name>
<sequence length="91" mass="10038">MDVVLYVAGGLRPLAAEMISFQALPCPPPSALLIFTTERIHSGRPRDRRPVRPRRNRFLFSFIFTSLRLLRFVVVSAGRLPLAGGGSAESS</sequence>
<reference evidence="2 3" key="1">
    <citation type="submission" date="2023-09" db="EMBL/GenBank/DDBJ databases">
        <title>Nesidiocoris tenuis whole genome shotgun sequence.</title>
        <authorList>
            <person name="Shibata T."/>
            <person name="Shimoda M."/>
            <person name="Kobayashi T."/>
            <person name="Uehara T."/>
        </authorList>
    </citation>
    <scope>NUCLEOTIDE SEQUENCE [LARGE SCALE GENOMIC DNA]</scope>
    <source>
        <strain evidence="2 3">Japan</strain>
    </source>
</reference>
<evidence type="ECO:0000313" key="3">
    <source>
        <dbReference type="Proteomes" id="UP001307889"/>
    </source>
</evidence>
<keyword evidence="3" id="KW-1185">Reference proteome</keyword>
<evidence type="ECO:0000256" key="1">
    <source>
        <dbReference type="SAM" id="Phobius"/>
    </source>
</evidence>
<keyword evidence="1" id="KW-0472">Membrane</keyword>
<accession>A0ABN7ADW4</accession>
<organism evidence="2 3">
    <name type="scientific">Nesidiocoris tenuis</name>
    <dbReference type="NCBI Taxonomy" id="355587"/>
    <lineage>
        <taxon>Eukaryota</taxon>
        <taxon>Metazoa</taxon>
        <taxon>Ecdysozoa</taxon>
        <taxon>Arthropoda</taxon>
        <taxon>Hexapoda</taxon>
        <taxon>Insecta</taxon>
        <taxon>Pterygota</taxon>
        <taxon>Neoptera</taxon>
        <taxon>Paraneoptera</taxon>
        <taxon>Hemiptera</taxon>
        <taxon>Heteroptera</taxon>
        <taxon>Panheteroptera</taxon>
        <taxon>Cimicomorpha</taxon>
        <taxon>Miridae</taxon>
        <taxon>Dicyphina</taxon>
        <taxon>Nesidiocoris</taxon>
    </lineage>
</organism>
<evidence type="ECO:0000313" key="2">
    <source>
        <dbReference type="EMBL" id="BES90188.1"/>
    </source>
</evidence>
<gene>
    <name evidence="2" type="ORF">NTJ_02996</name>
</gene>
<keyword evidence="1" id="KW-1133">Transmembrane helix</keyword>
<feature type="transmembrane region" description="Helical" evidence="1">
    <location>
        <begin position="58"/>
        <end position="77"/>
    </location>
</feature>
<dbReference type="Proteomes" id="UP001307889">
    <property type="component" value="Chromosome 2"/>
</dbReference>
<keyword evidence="1" id="KW-0812">Transmembrane</keyword>
<proteinExistence type="predicted"/>
<protein>
    <submittedName>
        <fullName evidence="2">Uncharacterized protein</fullName>
    </submittedName>
</protein>
<dbReference type="EMBL" id="AP028910">
    <property type="protein sequence ID" value="BES90188.1"/>
    <property type="molecule type" value="Genomic_DNA"/>
</dbReference>